<reference evidence="2 3" key="1">
    <citation type="journal article" date="2019" name="Sci. Rep.">
        <title>Orb-weaving spider Araneus ventricosus genome elucidates the spidroin gene catalogue.</title>
        <authorList>
            <person name="Kono N."/>
            <person name="Nakamura H."/>
            <person name="Ohtoshi R."/>
            <person name="Moran D.A.P."/>
            <person name="Shinohara A."/>
            <person name="Yoshida Y."/>
            <person name="Fujiwara M."/>
            <person name="Mori M."/>
            <person name="Tomita M."/>
            <person name="Arakawa K."/>
        </authorList>
    </citation>
    <scope>NUCLEOTIDE SEQUENCE [LARGE SCALE GENOMIC DNA]</scope>
</reference>
<sequence>MKDTYDTSDLDSDNYSIKSTSSTTPLDVNIESGDDFIKNKPAIDDWQLVISTRKKTITRFVRQILNISEDGLSINLLEELQILNLNVHQMLTLLSLMKTKLNEFFDH</sequence>
<evidence type="ECO:0000256" key="1">
    <source>
        <dbReference type="SAM" id="MobiDB-lite"/>
    </source>
</evidence>
<name>A0A4Y2C9I8_ARAVE</name>
<feature type="region of interest" description="Disordered" evidence="1">
    <location>
        <begin position="1"/>
        <end position="24"/>
    </location>
</feature>
<gene>
    <name evidence="2" type="ORF">AVEN_150887_1</name>
</gene>
<evidence type="ECO:0000313" key="3">
    <source>
        <dbReference type="Proteomes" id="UP000499080"/>
    </source>
</evidence>
<proteinExistence type="predicted"/>
<keyword evidence="3" id="KW-1185">Reference proteome</keyword>
<dbReference type="EMBL" id="BGPR01000160">
    <property type="protein sequence ID" value="GBM00714.1"/>
    <property type="molecule type" value="Genomic_DNA"/>
</dbReference>
<dbReference type="AlphaFoldDB" id="A0A4Y2C9I8"/>
<evidence type="ECO:0000313" key="2">
    <source>
        <dbReference type="EMBL" id="GBM00714.1"/>
    </source>
</evidence>
<feature type="compositionally biased region" description="Acidic residues" evidence="1">
    <location>
        <begin position="1"/>
        <end position="12"/>
    </location>
</feature>
<organism evidence="2 3">
    <name type="scientific">Araneus ventricosus</name>
    <name type="common">Orbweaver spider</name>
    <name type="synonym">Epeira ventricosa</name>
    <dbReference type="NCBI Taxonomy" id="182803"/>
    <lineage>
        <taxon>Eukaryota</taxon>
        <taxon>Metazoa</taxon>
        <taxon>Ecdysozoa</taxon>
        <taxon>Arthropoda</taxon>
        <taxon>Chelicerata</taxon>
        <taxon>Arachnida</taxon>
        <taxon>Araneae</taxon>
        <taxon>Araneomorphae</taxon>
        <taxon>Entelegynae</taxon>
        <taxon>Araneoidea</taxon>
        <taxon>Araneidae</taxon>
        <taxon>Araneus</taxon>
    </lineage>
</organism>
<dbReference type="Proteomes" id="UP000499080">
    <property type="component" value="Unassembled WGS sequence"/>
</dbReference>
<accession>A0A4Y2C9I8</accession>
<comment type="caution">
    <text evidence="2">The sequence shown here is derived from an EMBL/GenBank/DDBJ whole genome shotgun (WGS) entry which is preliminary data.</text>
</comment>
<feature type="compositionally biased region" description="Polar residues" evidence="1">
    <location>
        <begin position="13"/>
        <end position="24"/>
    </location>
</feature>
<protein>
    <submittedName>
        <fullName evidence="2">Uncharacterized protein</fullName>
    </submittedName>
</protein>